<gene>
    <name evidence="5" type="ORF">H6P81_015718</name>
</gene>
<dbReference type="SUPFAM" id="SSF54928">
    <property type="entry name" value="RNA-binding domain, RBD"/>
    <property type="match status" value="1"/>
</dbReference>
<sequence length="271" mass="28492">MADGYWNRQPPLHPSMPMPKRPRSDFDVPSGAPSGHEMLNYLPRDDDRNAPRIMKDTKSIGASYDRYLQNTQVPSFGGGEASNFGGSGLGRGVGGGMSGLPMGDPVAMSGSGHMGTDMAPNGRSMGFGGPMPADSVARPGRDMPPLPPDASSTLFVEGLPPDSTRREVAHIFRPFLGYKEVRLVNKEPKHHGGDLLILCFVDFANPACAATALNALQALGADSDVVPVSPEKAEGLAPAIRHATSVSGLALLDLAVSRIHTSQALSSFLPP</sequence>
<evidence type="ECO:0000259" key="4">
    <source>
        <dbReference type="PROSITE" id="PS50102"/>
    </source>
</evidence>
<evidence type="ECO:0000313" key="5">
    <source>
        <dbReference type="EMBL" id="KAG9444378.1"/>
    </source>
</evidence>
<keyword evidence="6" id="KW-1185">Reference proteome</keyword>
<dbReference type="PANTHER" id="PTHR10501">
    <property type="entry name" value="U1 SMALL NUCLEAR RIBONUCLEOPROTEIN A/U2 SMALL NUCLEAR RIBONUCLEOPROTEIN B"/>
    <property type="match status" value="1"/>
</dbReference>
<evidence type="ECO:0000256" key="3">
    <source>
        <dbReference type="SAM" id="MobiDB-lite"/>
    </source>
</evidence>
<accession>A0AAV7EAX5</accession>
<feature type="domain" description="RRM" evidence="4">
    <location>
        <begin position="152"/>
        <end position="233"/>
    </location>
</feature>
<dbReference type="PROSITE" id="PS50102">
    <property type="entry name" value="RRM"/>
    <property type="match status" value="1"/>
</dbReference>
<reference evidence="5 6" key="1">
    <citation type="submission" date="2021-07" db="EMBL/GenBank/DDBJ databases">
        <title>The Aristolochia fimbriata genome: insights into angiosperm evolution, floral development and chemical biosynthesis.</title>
        <authorList>
            <person name="Jiao Y."/>
        </authorList>
    </citation>
    <scope>NUCLEOTIDE SEQUENCE [LARGE SCALE GENOMIC DNA]</scope>
    <source>
        <strain evidence="5">IBCAS-2021</strain>
        <tissue evidence="5">Leaf</tissue>
    </source>
</reference>
<dbReference type="CDD" id="cd21618">
    <property type="entry name" value="RRM_AtNSRA_like"/>
    <property type="match status" value="1"/>
</dbReference>
<dbReference type="InterPro" id="IPR035979">
    <property type="entry name" value="RBD_domain_sf"/>
</dbReference>
<dbReference type="InterPro" id="IPR000504">
    <property type="entry name" value="RRM_dom"/>
</dbReference>
<dbReference type="Pfam" id="PF00076">
    <property type="entry name" value="RRM_1"/>
    <property type="match status" value="1"/>
</dbReference>
<dbReference type="Proteomes" id="UP000825729">
    <property type="component" value="Unassembled WGS sequence"/>
</dbReference>
<feature type="region of interest" description="Disordered" evidence="3">
    <location>
        <begin position="1"/>
        <end position="52"/>
    </location>
</feature>
<dbReference type="SMART" id="SM00360">
    <property type="entry name" value="RRM"/>
    <property type="match status" value="1"/>
</dbReference>
<evidence type="ECO:0000313" key="6">
    <source>
        <dbReference type="Proteomes" id="UP000825729"/>
    </source>
</evidence>
<keyword evidence="1 2" id="KW-0694">RNA-binding</keyword>
<dbReference type="GO" id="GO:0003723">
    <property type="term" value="F:RNA binding"/>
    <property type="evidence" value="ECO:0007669"/>
    <property type="project" value="UniProtKB-UniRule"/>
</dbReference>
<proteinExistence type="predicted"/>
<dbReference type="Gene3D" id="3.30.70.330">
    <property type="match status" value="1"/>
</dbReference>
<comment type="caution">
    <text evidence="5">The sequence shown here is derived from an EMBL/GenBank/DDBJ whole genome shotgun (WGS) entry which is preliminary data.</text>
</comment>
<dbReference type="InterPro" id="IPR012677">
    <property type="entry name" value="Nucleotide-bd_a/b_plait_sf"/>
</dbReference>
<evidence type="ECO:0000256" key="2">
    <source>
        <dbReference type="PROSITE-ProRule" id="PRU00176"/>
    </source>
</evidence>
<organism evidence="5 6">
    <name type="scientific">Aristolochia fimbriata</name>
    <name type="common">White veined hardy Dutchman's pipe vine</name>
    <dbReference type="NCBI Taxonomy" id="158543"/>
    <lineage>
        <taxon>Eukaryota</taxon>
        <taxon>Viridiplantae</taxon>
        <taxon>Streptophyta</taxon>
        <taxon>Embryophyta</taxon>
        <taxon>Tracheophyta</taxon>
        <taxon>Spermatophyta</taxon>
        <taxon>Magnoliopsida</taxon>
        <taxon>Magnoliidae</taxon>
        <taxon>Piperales</taxon>
        <taxon>Aristolochiaceae</taxon>
        <taxon>Aristolochia</taxon>
    </lineage>
</organism>
<name>A0AAV7EAX5_ARIFI</name>
<dbReference type="EMBL" id="JAINDJ010000006">
    <property type="protein sequence ID" value="KAG9444378.1"/>
    <property type="molecule type" value="Genomic_DNA"/>
</dbReference>
<evidence type="ECO:0000256" key="1">
    <source>
        <dbReference type="ARBA" id="ARBA00022884"/>
    </source>
</evidence>
<protein>
    <recommendedName>
        <fullName evidence="4">RRM domain-containing protein</fullName>
    </recommendedName>
</protein>
<feature type="compositionally biased region" description="Basic and acidic residues" evidence="3">
    <location>
        <begin position="43"/>
        <end position="52"/>
    </location>
</feature>
<dbReference type="AlphaFoldDB" id="A0AAV7EAX5"/>